<accession>A0A6J7BVK7</accession>
<keyword evidence="10" id="KW-1278">Translocase</keyword>
<keyword evidence="9" id="KW-0677">Repeat</keyword>
<dbReference type="InterPro" id="IPR036909">
    <property type="entry name" value="Cyt_c-like_dom_sf"/>
</dbReference>
<sequence>MKKLSTLRKHKFALPVLILVALSSLGFTFSAATAAPAKSQLAASAKSTLIAEGKELFLKGCSSCHGLNAEGGSIAPSLIGVGAASVDFQVGTGRMPMADMSQQAMRKKPLYTEEQTAALAAYVASLAPGPASLTNEEIEWERDGNTAEGGGLFRNNCAMCHNFAGQGGALTQGKYAPTIMGVEPKHIYEAMITGPQSMPVFSDKTITVEEKLSIIKWIKAAEAEPNLGGASLGRVGPVTEGLLVWTFGLGLLIGIAVWLASKAR</sequence>
<dbReference type="EMBL" id="CAFBJG010000046">
    <property type="protein sequence ID" value="CAB4849736.1"/>
    <property type="molecule type" value="Genomic_DNA"/>
</dbReference>
<dbReference type="PROSITE" id="PS51007">
    <property type="entry name" value="CYTC"/>
    <property type="match status" value="2"/>
</dbReference>
<evidence type="ECO:0000256" key="6">
    <source>
        <dbReference type="ARBA" id="ARBA00022617"/>
    </source>
</evidence>
<keyword evidence="5" id="KW-1003">Cell membrane</keyword>
<keyword evidence="13 15" id="KW-0472">Membrane</keyword>
<organism evidence="17">
    <name type="scientific">freshwater metagenome</name>
    <dbReference type="NCBI Taxonomy" id="449393"/>
    <lineage>
        <taxon>unclassified sequences</taxon>
        <taxon>metagenomes</taxon>
        <taxon>ecological metagenomes</taxon>
    </lineage>
</organism>
<keyword evidence="6" id="KW-0349">Heme</keyword>
<dbReference type="InterPro" id="IPR050597">
    <property type="entry name" value="Cytochrome_c_Oxidase_Subunit"/>
</dbReference>
<dbReference type="GO" id="GO:0005506">
    <property type="term" value="F:iron ion binding"/>
    <property type="evidence" value="ECO:0007669"/>
    <property type="project" value="InterPro"/>
</dbReference>
<evidence type="ECO:0000313" key="17">
    <source>
        <dbReference type="EMBL" id="CAB4849736.1"/>
    </source>
</evidence>
<dbReference type="EC" id="7.1.1.8" evidence="2"/>
<name>A0A6J7BVK7_9ZZZZ</name>
<dbReference type="PANTHER" id="PTHR33751:SF13">
    <property type="entry name" value="CYTOCHROME BC1 COMPLEX CYTOCHROME C SUBUNIT"/>
    <property type="match status" value="1"/>
</dbReference>
<keyword evidence="8" id="KW-0479">Metal-binding</keyword>
<keyword evidence="12" id="KW-0408">Iron</keyword>
<dbReference type="GO" id="GO:0008121">
    <property type="term" value="F:quinol-cytochrome-c reductase activity"/>
    <property type="evidence" value="ECO:0007669"/>
    <property type="project" value="UniProtKB-EC"/>
</dbReference>
<keyword evidence="7 15" id="KW-0812">Transmembrane</keyword>
<feature type="domain" description="Cytochrome c" evidence="16">
    <location>
        <begin position="48"/>
        <end position="127"/>
    </location>
</feature>
<dbReference type="InterPro" id="IPR009152">
    <property type="entry name" value="bc1_cytC-su"/>
</dbReference>
<comment type="subcellular location">
    <subcellularLocation>
        <location evidence="1">Cell membrane</location>
        <topology evidence="1">Multi-pass membrane protein</topology>
    </subcellularLocation>
</comment>
<keyword evidence="11 15" id="KW-1133">Transmembrane helix</keyword>
<evidence type="ECO:0000256" key="2">
    <source>
        <dbReference type="ARBA" id="ARBA00012951"/>
    </source>
</evidence>
<dbReference type="SUPFAM" id="SSF46626">
    <property type="entry name" value="Cytochrome c"/>
    <property type="match status" value="2"/>
</dbReference>
<dbReference type="GO" id="GO:0020037">
    <property type="term" value="F:heme binding"/>
    <property type="evidence" value="ECO:0007669"/>
    <property type="project" value="InterPro"/>
</dbReference>
<evidence type="ECO:0000256" key="14">
    <source>
        <dbReference type="ARBA" id="ARBA00029351"/>
    </source>
</evidence>
<reference evidence="17" key="1">
    <citation type="submission" date="2020-05" db="EMBL/GenBank/DDBJ databases">
        <authorList>
            <person name="Chiriac C."/>
            <person name="Salcher M."/>
            <person name="Ghai R."/>
            <person name="Kavagutti S V."/>
        </authorList>
    </citation>
    <scope>NUCLEOTIDE SEQUENCE</scope>
</reference>
<dbReference type="AlphaFoldDB" id="A0A6J7BVK7"/>
<proteinExistence type="predicted"/>
<evidence type="ECO:0000256" key="1">
    <source>
        <dbReference type="ARBA" id="ARBA00004651"/>
    </source>
</evidence>
<gene>
    <name evidence="17" type="ORF">UFOPK3282_00573</name>
</gene>
<evidence type="ECO:0000256" key="10">
    <source>
        <dbReference type="ARBA" id="ARBA00022967"/>
    </source>
</evidence>
<comment type="catalytic activity">
    <reaction evidence="14">
        <text>a quinol + 2 Fe(III)-[cytochrome c](out) = a quinone + 2 Fe(II)-[cytochrome c](out) + 2 H(+)(out)</text>
        <dbReference type="Rhea" id="RHEA:11484"/>
        <dbReference type="Rhea" id="RHEA-COMP:10350"/>
        <dbReference type="Rhea" id="RHEA-COMP:14399"/>
        <dbReference type="ChEBI" id="CHEBI:15378"/>
        <dbReference type="ChEBI" id="CHEBI:24646"/>
        <dbReference type="ChEBI" id="CHEBI:29033"/>
        <dbReference type="ChEBI" id="CHEBI:29034"/>
        <dbReference type="ChEBI" id="CHEBI:132124"/>
        <dbReference type="EC" id="7.1.1.8"/>
    </reaction>
</comment>
<dbReference type="Pfam" id="PF13442">
    <property type="entry name" value="Cytochrome_CBB3"/>
    <property type="match status" value="1"/>
</dbReference>
<dbReference type="PIRSF" id="PIRSF000007">
    <property type="entry name" value="Ubiq_cycred_cyc"/>
    <property type="match status" value="1"/>
</dbReference>
<protein>
    <recommendedName>
        <fullName evidence="3">Cytochrome bc1 complex cytochrome c subunit</fullName>
        <ecNumber evidence="2">7.1.1.8</ecNumber>
    </recommendedName>
</protein>
<evidence type="ECO:0000256" key="15">
    <source>
        <dbReference type="SAM" id="Phobius"/>
    </source>
</evidence>
<dbReference type="Gene3D" id="1.10.760.10">
    <property type="entry name" value="Cytochrome c-like domain"/>
    <property type="match status" value="2"/>
</dbReference>
<evidence type="ECO:0000256" key="12">
    <source>
        <dbReference type="ARBA" id="ARBA00023004"/>
    </source>
</evidence>
<evidence type="ECO:0000256" key="8">
    <source>
        <dbReference type="ARBA" id="ARBA00022723"/>
    </source>
</evidence>
<evidence type="ECO:0000259" key="16">
    <source>
        <dbReference type="PROSITE" id="PS51007"/>
    </source>
</evidence>
<dbReference type="GO" id="GO:0005886">
    <property type="term" value="C:plasma membrane"/>
    <property type="evidence" value="ECO:0007669"/>
    <property type="project" value="UniProtKB-SubCell"/>
</dbReference>
<dbReference type="InterPro" id="IPR009056">
    <property type="entry name" value="Cyt_c-like_dom"/>
</dbReference>
<evidence type="ECO:0000256" key="3">
    <source>
        <dbReference type="ARBA" id="ARBA00017819"/>
    </source>
</evidence>
<feature type="transmembrane region" description="Helical" evidence="15">
    <location>
        <begin position="242"/>
        <end position="260"/>
    </location>
</feature>
<dbReference type="Pfam" id="PF00034">
    <property type="entry name" value="Cytochrom_C"/>
    <property type="match status" value="1"/>
</dbReference>
<evidence type="ECO:0000256" key="4">
    <source>
        <dbReference type="ARBA" id="ARBA00022448"/>
    </source>
</evidence>
<dbReference type="PANTHER" id="PTHR33751">
    <property type="entry name" value="CBB3-TYPE CYTOCHROME C OXIDASE SUBUNIT FIXP"/>
    <property type="match status" value="1"/>
</dbReference>
<evidence type="ECO:0000256" key="11">
    <source>
        <dbReference type="ARBA" id="ARBA00022989"/>
    </source>
</evidence>
<evidence type="ECO:0000256" key="13">
    <source>
        <dbReference type="ARBA" id="ARBA00023136"/>
    </source>
</evidence>
<feature type="domain" description="Cytochrome c" evidence="16">
    <location>
        <begin position="144"/>
        <end position="222"/>
    </location>
</feature>
<evidence type="ECO:0000256" key="9">
    <source>
        <dbReference type="ARBA" id="ARBA00022737"/>
    </source>
</evidence>
<keyword evidence="4" id="KW-0813">Transport</keyword>
<evidence type="ECO:0000256" key="5">
    <source>
        <dbReference type="ARBA" id="ARBA00022475"/>
    </source>
</evidence>
<evidence type="ECO:0000256" key="7">
    <source>
        <dbReference type="ARBA" id="ARBA00022692"/>
    </source>
</evidence>